<organism evidence="2 3">
    <name type="scientific">Candidatus Thiodiazotropha taylori</name>
    <dbReference type="NCBI Taxonomy" id="2792791"/>
    <lineage>
        <taxon>Bacteria</taxon>
        <taxon>Pseudomonadati</taxon>
        <taxon>Pseudomonadota</taxon>
        <taxon>Gammaproteobacteria</taxon>
        <taxon>Chromatiales</taxon>
        <taxon>Sedimenticolaceae</taxon>
        <taxon>Candidatus Thiodiazotropha</taxon>
    </lineage>
</organism>
<sequence>MRDPDTIYGTGIQLPLLRHPGFSWISGGDAVTQSLRAVLLTEPGERIGRPTFGVGLRRYLFAPNNLATRAAMRQDIVDAVARDEPRVRLDEVDIRVDAIEPTLLRIELHYHLKDDPGPRSLVLPFYLDQGAA</sequence>
<dbReference type="Pfam" id="PF04965">
    <property type="entry name" value="GPW_gp25"/>
    <property type="match status" value="1"/>
</dbReference>
<reference evidence="2 3" key="1">
    <citation type="submission" date="2021-05" db="EMBL/GenBank/DDBJ databases">
        <title>Genetic and Functional Diversity in Clade A Lucinid endosymbionts from the Bahamas.</title>
        <authorList>
            <person name="Giani N.M."/>
            <person name="Engel A.S."/>
            <person name="Campbell B.J."/>
        </authorList>
    </citation>
    <scope>NUCLEOTIDE SEQUENCE [LARGE SCALE GENOMIC DNA]</scope>
    <source>
        <strain evidence="2">LUC16012Gg_MoonRockCtena</strain>
    </source>
</reference>
<dbReference type="Gene3D" id="3.10.450.40">
    <property type="match status" value="1"/>
</dbReference>
<accession>A0A944M6F8</accession>
<evidence type="ECO:0000313" key="3">
    <source>
        <dbReference type="Proteomes" id="UP000770889"/>
    </source>
</evidence>
<protein>
    <submittedName>
        <fullName evidence="2">GPW/gp25 family protein</fullName>
    </submittedName>
</protein>
<comment type="caution">
    <text evidence="2">The sequence shown here is derived from an EMBL/GenBank/DDBJ whole genome shotgun (WGS) entry which is preliminary data.</text>
</comment>
<proteinExistence type="predicted"/>
<dbReference type="EMBL" id="JAHHGM010000002">
    <property type="protein sequence ID" value="MBT2988003.1"/>
    <property type="molecule type" value="Genomic_DNA"/>
</dbReference>
<dbReference type="InterPro" id="IPR007048">
    <property type="entry name" value="IraD/Gp25-like"/>
</dbReference>
<gene>
    <name evidence="2" type="ORF">KME65_03475</name>
</gene>
<name>A0A944M6F8_9GAMM</name>
<feature type="domain" description="IraD/Gp25-like" evidence="1">
    <location>
        <begin position="28"/>
        <end position="116"/>
    </location>
</feature>
<evidence type="ECO:0000313" key="2">
    <source>
        <dbReference type="EMBL" id="MBT2988003.1"/>
    </source>
</evidence>
<dbReference type="SUPFAM" id="SSF160719">
    <property type="entry name" value="gpW/gp25-like"/>
    <property type="match status" value="1"/>
</dbReference>
<evidence type="ECO:0000259" key="1">
    <source>
        <dbReference type="Pfam" id="PF04965"/>
    </source>
</evidence>
<dbReference type="AlphaFoldDB" id="A0A944M6F8"/>
<dbReference type="Proteomes" id="UP000770889">
    <property type="component" value="Unassembled WGS sequence"/>
</dbReference>